<evidence type="ECO:0000313" key="3">
    <source>
        <dbReference type="Proteomes" id="UP000026960"/>
    </source>
</evidence>
<name>A0A0D3HWQ6_9ORYZ</name>
<dbReference type="HOGENOM" id="CLU_988221_0_0_1"/>
<evidence type="ECO:0000313" key="2">
    <source>
        <dbReference type="EnsemblPlants" id="OBART12G18790.1"/>
    </source>
</evidence>
<evidence type="ECO:0000256" key="1">
    <source>
        <dbReference type="SAM" id="MobiDB-lite"/>
    </source>
</evidence>
<feature type="region of interest" description="Disordered" evidence="1">
    <location>
        <begin position="33"/>
        <end position="52"/>
    </location>
</feature>
<protein>
    <submittedName>
        <fullName evidence="2">Uncharacterized protein</fullName>
    </submittedName>
</protein>
<organism evidence="2">
    <name type="scientific">Oryza barthii</name>
    <dbReference type="NCBI Taxonomy" id="65489"/>
    <lineage>
        <taxon>Eukaryota</taxon>
        <taxon>Viridiplantae</taxon>
        <taxon>Streptophyta</taxon>
        <taxon>Embryophyta</taxon>
        <taxon>Tracheophyta</taxon>
        <taxon>Spermatophyta</taxon>
        <taxon>Magnoliopsida</taxon>
        <taxon>Liliopsida</taxon>
        <taxon>Poales</taxon>
        <taxon>Poaceae</taxon>
        <taxon>BOP clade</taxon>
        <taxon>Oryzoideae</taxon>
        <taxon>Oryzeae</taxon>
        <taxon>Oryzinae</taxon>
        <taxon>Oryza</taxon>
    </lineage>
</organism>
<sequence>MAKKSQLFGLMVYLHSTPLISNPASPLIVRRRTSPWHRGSPPEASPAMGTKAPGYTCATFDGGGEDCRLQWGLWLPHVRPPALSSPLYWDSLRCCLLLIQIVEIFLRVSGSSFGKSTGSRRRRDRGLRWVAGRGPRLDGLTEGRRGESVVEIKQASEASFFRAPDANSGVQISLREDKDSLHILQSICTGAIPDGPFMDDRHTSAGPPIDKPEVPNEVLLPEAVPSGLHKHGVEAWVEFPHRALVHHQDHCEVWDDGGLAAAHPSAGSTVGCAVDALAVGVAASHIQIRVAVHPPMMPRVWQPMAMKRLRVVEGTNGVPSRVNPVNTCI</sequence>
<keyword evidence="3" id="KW-1185">Reference proteome</keyword>
<proteinExistence type="predicted"/>
<dbReference type="EnsemblPlants" id="OBART12G18790.1">
    <property type="protein sequence ID" value="OBART12G18790.1"/>
    <property type="gene ID" value="OBART12G18790"/>
</dbReference>
<dbReference type="PaxDb" id="65489-OBART12G18790.1"/>
<dbReference type="Proteomes" id="UP000026960">
    <property type="component" value="Chromosome 12"/>
</dbReference>
<accession>A0A0D3HWQ6</accession>
<dbReference type="Gramene" id="OBART12G18790.1">
    <property type="protein sequence ID" value="OBART12G18790.1"/>
    <property type="gene ID" value="OBART12G18790"/>
</dbReference>
<reference evidence="2" key="1">
    <citation type="journal article" date="2009" name="Rice">
        <title>De Novo Next Generation Sequencing of Plant Genomes.</title>
        <authorList>
            <person name="Rounsley S."/>
            <person name="Marri P.R."/>
            <person name="Yu Y."/>
            <person name="He R."/>
            <person name="Sisneros N."/>
            <person name="Goicoechea J.L."/>
            <person name="Lee S.J."/>
            <person name="Angelova A."/>
            <person name="Kudrna D."/>
            <person name="Luo M."/>
            <person name="Affourtit J."/>
            <person name="Desany B."/>
            <person name="Knight J."/>
            <person name="Niazi F."/>
            <person name="Egholm M."/>
            <person name="Wing R.A."/>
        </authorList>
    </citation>
    <scope>NUCLEOTIDE SEQUENCE [LARGE SCALE GENOMIC DNA]</scope>
    <source>
        <strain evidence="2">cv. IRGC 105608</strain>
    </source>
</reference>
<dbReference type="eggNOG" id="ENOG502R5JJ">
    <property type="taxonomic scope" value="Eukaryota"/>
</dbReference>
<dbReference type="AlphaFoldDB" id="A0A0D3HWQ6"/>
<reference evidence="2" key="2">
    <citation type="submission" date="2015-03" db="UniProtKB">
        <authorList>
            <consortium name="EnsemblPlants"/>
        </authorList>
    </citation>
    <scope>IDENTIFICATION</scope>
</reference>